<dbReference type="SUPFAM" id="SSF51395">
    <property type="entry name" value="FMN-linked oxidoreductases"/>
    <property type="match status" value="1"/>
</dbReference>
<keyword evidence="2" id="KW-0560">Oxidoreductase</keyword>
<evidence type="ECO:0000313" key="5">
    <source>
        <dbReference type="Proteomes" id="UP000323317"/>
    </source>
</evidence>
<dbReference type="Proteomes" id="UP000323317">
    <property type="component" value="Unassembled WGS sequence"/>
</dbReference>
<dbReference type="Gene3D" id="3.20.20.70">
    <property type="entry name" value="Aldolase class I"/>
    <property type="match status" value="1"/>
</dbReference>
<dbReference type="AlphaFoldDB" id="A0A5D4KAR6"/>
<evidence type="ECO:0000256" key="1">
    <source>
        <dbReference type="ARBA" id="ARBA00022630"/>
    </source>
</evidence>
<reference evidence="4 5" key="1">
    <citation type="submission" date="2019-08" db="EMBL/GenBank/DDBJ databases">
        <title>Bacillus genomes from the desert of Cuatro Cienegas, Coahuila.</title>
        <authorList>
            <person name="Olmedo-Alvarez G."/>
        </authorList>
    </citation>
    <scope>NUCLEOTIDE SEQUENCE [LARGE SCALE GENOMIC DNA]</scope>
    <source>
        <strain evidence="4 5">CH40_1T</strain>
    </source>
</reference>
<dbReference type="PANTHER" id="PTHR43656:SF2">
    <property type="entry name" value="BINDING OXIDOREDUCTASE, PUTATIVE (AFU_ORTHOLOGUE AFUA_2G08260)-RELATED"/>
    <property type="match status" value="1"/>
</dbReference>
<dbReference type="InterPro" id="IPR013785">
    <property type="entry name" value="Aldolase_TIM"/>
</dbReference>
<proteinExistence type="predicted"/>
<organism evidence="4 5">
    <name type="scientific">Rossellomorea vietnamensis</name>
    <dbReference type="NCBI Taxonomy" id="218284"/>
    <lineage>
        <taxon>Bacteria</taxon>
        <taxon>Bacillati</taxon>
        <taxon>Bacillota</taxon>
        <taxon>Bacilli</taxon>
        <taxon>Bacillales</taxon>
        <taxon>Bacillaceae</taxon>
        <taxon>Rossellomorea</taxon>
    </lineage>
</organism>
<keyword evidence="1" id="KW-0285">Flavoprotein</keyword>
<dbReference type="CDD" id="cd04735">
    <property type="entry name" value="OYE_like_4_FMN"/>
    <property type="match status" value="1"/>
</dbReference>
<dbReference type="GO" id="GO:0016491">
    <property type="term" value="F:oxidoreductase activity"/>
    <property type="evidence" value="ECO:0007669"/>
    <property type="project" value="UniProtKB-KW"/>
</dbReference>
<dbReference type="EMBL" id="VTEH01000013">
    <property type="protein sequence ID" value="TYR74262.1"/>
    <property type="molecule type" value="Genomic_DNA"/>
</dbReference>
<dbReference type="RefSeq" id="WP_148947748.1">
    <property type="nucleotide sequence ID" value="NZ_JBNILU010000011.1"/>
</dbReference>
<gene>
    <name evidence="4" type="ORF">FZC79_15750</name>
</gene>
<comment type="caution">
    <text evidence="4">The sequence shown here is derived from an EMBL/GenBank/DDBJ whole genome shotgun (WGS) entry which is preliminary data.</text>
</comment>
<dbReference type="Pfam" id="PF00724">
    <property type="entry name" value="Oxidored_FMN"/>
    <property type="match status" value="1"/>
</dbReference>
<name>A0A5D4KAR6_9BACI</name>
<accession>A0A5D4KAR6</accession>
<dbReference type="InterPro" id="IPR051799">
    <property type="entry name" value="NADH_flavin_oxidoreductase"/>
</dbReference>
<feature type="domain" description="NADH:flavin oxidoreductase/NADH oxidase N-terminal" evidence="3">
    <location>
        <begin position="10"/>
        <end position="338"/>
    </location>
</feature>
<evidence type="ECO:0000256" key="2">
    <source>
        <dbReference type="ARBA" id="ARBA00023002"/>
    </source>
</evidence>
<sequence>MNENYDALLKTFTFNNGVQLKNRMVLAPMTNFASNPDGTVTDEEINYYIRRTKGVGMAITACTNVTPNGKGFPGEFAADSDEMIPSLKRLADSLKEQGTKAILQIFHGGRACPPELVPDGDIVSASAVAAEGSEHTPRALEEREIEEIIKAFGDATRRAIEAGFDGVEIHGANGYILQQFFSPHSNRRSDKWGGSLENRLNFPLAVVDEVKKTAAQHEGNSFIIGYRFSPEEQETPGITMDETLVLVDKLADQNLDYLHVSLMDFWSEPRRGVEADQTRIQYLLNTINDRAPLIGVGGIHTPEEALKALNAGVPLLALGRELIMEPDWVQKVEEGREEEIATTLSKDDQKKLVIPDYLWNAIINTPGWFPVKD</sequence>
<dbReference type="GO" id="GO:0010181">
    <property type="term" value="F:FMN binding"/>
    <property type="evidence" value="ECO:0007669"/>
    <property type="project" value="InterPro"/>
</dbReference>
<dbReference type="PANTHER" id="PTHR43656">
    <property type="entry name" value="BINDING OXIDOREDUCTASE, PUTATIVE (AFU_ORTHOLOGUE AFUA_2G08260)-RELATED"/>
    <property type="match status" value="1"/>
</dbReference>
<dbReference type="InterPro" id="IPR001155">
    <property type="entry name" value="OxRdtase_FMN_N"/>
</dbReference>
<evidence type="ECO:0000259" key="3">
    <source>
        <dbReference type="Pfam" id="PF00724"/>
    </source>
</evidence>
<protein>
    <submittedName>
        <fullName evidence="4">NADH-dependent flavin oxidoreductase</fullName>
    </submittedName>
</protein>
<evidence type="ECO:0000313" key="4">
    <source>
        <dbReference type="EMBL" id="TYR74262.1"/>
    </source>
</evidence>